<gene>
    <name evidence="1" type="ORF">Bhyg_10969</name>
</gene>
<name>A0A9Q0RZH6_9DIPT</name>
<keyword evidence="2" id="KW-1185">Reference proteome</keyword>
<accession>A0A9Q0RZH6</accession>
<dbReference type="EMBL" id="WJQU01000003">
    <property type="protein sequence ID" value="KAJ6638236.1"/>
    <property type="molecule type" value="Genomic_DNA"/>
</dbReference>
<protein>
    <submittedName>
        <fullName evidence="1">Uncharacterized protein</fullName>
    </submittedName>
</protein>
<dbReference type="AlphaFoldDB" id="A0A9Q0RZH6"/>
<sequence length="33" mass="3843">MNGKEIIDDPVAKTANPFHTTKWPLFASRENWQ</sequence>
<evidence type="ECO:0000313" key="1">
    <source>
        <dbReference type="EMBL" id="KAJ6638236.1"/>
    </source>
</evidence>
<organism evidence="1 2">
    <name type="scientific">Pseudolycoriella hygida</name>
    <dbReference type="NCBI Taxonomy" id="35572"/>
    <lineage>
        <taxon>Eukaryota</taxon>
        <taxon>Metazoa</taxon>
        <taxon>Ecdysozoa</taxon>
        <taxon>Arthropoda</taxon>
        <taxon>Hexapoda</taxon>
        <taxon>Insecta</taxon>
        <taxon>Pterygota</taxon>
        <taxon>Neoptera</taxon>
        <taxon>Endopterygota</taxon>
        <taxon>Diptera</taxon>
        <taxon>Nematocera</taxon>
        <taxon>Sciaroidea</taxon>
        <taxon>Sciaridae</taxon>
        <taxon>Pseudolycoriella</taxon>
    </lineage>
</organism>
<dbReference type="Proteomes" id="UP001151699">
    <property type="component" value="Chromosome X"/>
</dbReference>
<reference evidence="1" key="1">
    <citation type="submission" date="2022-07" db="EMBL/GenBank/DDBJ databases">
        <authorList>
            <person name="Trinca V."/>
            <person name="Uliana J.V.C."/>
            <person name="Torres T.T."/>
            <person name="Ward R.J."/>
            <person name="Monesi N."/>
        </authorList>
    </citation>
    <scope>NUCLEOTIDE SEQUENCE</scope>
    <source>
        <strain evidence="1">HSMRA1968</strain>
        <tissue evidence="1">Whole embryos</tissue>
    </source>
</reference>
<proteinExistence type="predicted"/>
<comment type="caution">
    <text evidence="1">The sequence shown here is derived from an EMBL/GenBank/DDBJ whole genome shotgun (WGS) entry which is preliminary data.</text>
</comment>
<evidence type="ECO:0000313" key="2">
    <source>
        <dbReference type="Proteomes" id="UP001151699"/>
    </source>
</evidence>